<protein>
    <recommendedName>
        <fullName evidence="4">Excreted virulence factor EspC (Type VII ESX diderm)</fullName>
    </recommendedName>
</protein>
<accession>A0A3N4RNE7</accession>
<name>A0A3N4RNE7_9ACTN</name>
<reference evidence="2 3" key="1">
    <citation type="submission" date="2018-11" db="EMBL/GenBank/DDBJ databases">
        <title>Sequencing the genomes of 1000 actinobacteria strains.</title>
        <authorList>
            <person name="Klenk H.-P."/>
        </authorList>
    </citation>
    <scope>NUCLEOTIDE SEQUENCE [LARGE SCALE GENOMIC DNA]</scope>
    <source>
        <strain evidence="2 3">DSM 44781</strain>
    </source>
</reference>
<dbReference type="Proteomes" id="UP000266906">
    <property type="component" value="Unassembled WGS sequence"/>
</dbReference>
<evidence type="ECO:0000256" key="1">
    <source>
        <dbReference type="SAM" id="Coils"/>
    </source>
</evidence>
<evidence type="ECO:0008006" key="4">
    <source>
        <dbReference type="Google" id="ProtNLM"/>
    </source>
</evidence>
<dbReference type="AlphaFoldDB" id="A0A3N4RNE7"/>
<proteinExistence type="predicted"/>
<comment type="caution">
    <text evidence="2">The sequence shown here is derived from an EMBL/GenBank/DDBJ whole genome shotgun (WGS) entry which is preliminary data.</text>
</comment>
<dbReference type="RefSeq" id="WP_123818597.1">
    <property type="nucleotide sequence ID" value="NZ_RKQG01000001.1"/>
</dbReference>
<keyword evidence="1" id="KW-0175">Coiled coil</keyword>
<evidence type="ECO:0000313" key="3">
    <source>
        <dbReference type="Proteomes" id="UP000266906"/>
    </source>
</evidence>
<gene>
    <name evidence="2" type="ORF">EDD38_3291</name>
</gene>
<dbReference type="EMBL" id="RKQG01000001">
    <property type="protein sequence ID" value="RPE34948.1"/>
    <property type="molecule type" value="Genomic_DNA"/>
</dbReference>
<sequence>MTADQLTVLVDRACRGVASAVEAEQLRASIAQLQQQAAKAADLHDRLAEVAKIADRFEAQPGYGGYYDAAMDAAISIREALQ</sequence>
<organism evidence="2 3">
    <name type="scientific">Kitasatospora cineracea</name>
    <dbReference type="NCBI Taxonomy" id="88074"/>
    <lineage>
        <taxon>Bacteria</taxon>
        <taxon>Bacillati</taxon>
        <taxon>Actinomycetota</taxon>
        <taxon>Actinomycetes</taxon>
        <taxon>Kitasatosporales</taxon>
        <taxon>Streptomycetaceae</taxon>
        <taxon>Kitasatospora</taxon>
    </lineage>
</organism>
<feature type="coiled-coil region" evidence="1">
    <location>
        <begin position="23"/>
        <end position="50"/>
    </location>
</feature>
<evidence type="ECO:0000313" key="2">
    <source>
        <dbReference type="EMBL" id="RPE34948.1"/>
    </source>
</evidence>
<keyword evidence="3" id="KW-1185">Reference proteome</keyword>